<evidence type="ECO:0000313" key="5">
    <source>
        <dbReference type="Proteomes" id="UP000253472"/>
    </source>
</evidence>
<dbReference type="PANTHER" id="PTHR19241">
    <property type="entry name" value="ATP-BINDING CASSETTE TRANSPORTER"/>
    <property type="match status" value="1"/>
</dbReference>
<evidence type="ECO:0000259" key="3">
    <source>
        <dbReference type="Pfam" id="PF06422"/>
    </source>
</evidence>
<dbReference type="OrthoDB" id="245989at2759"/>
<dbReference type="EMBL" id="QLNQ01000027">
    <property type="protein sequence ID" value="RCK59195.1"/>
    <property type="molecule type" value="Genomic_DNA"/>
</dbReference>
<proteinExistence type="predicted"/>
<feature type="domain" description="CDR ABC transporter" evidence="3">
    <location>
        <begin position="30"/>
        <end position="76"/>
    </location>
</feature>
<dbReference type="AlphaFoldDB" id="A0A367XZY6"/>
<evidence type="ECO:0000313" key="4">
    <source>
        <dbReference type="EMBL" id="RCK59195.1"/>
    </source>
</evidence>
<dbReference type="SUPFAM" id="SSF52540">
    <property type="entry name" value="P-loop containing nucleoside triphosphate hydrolases"/>
    <property type="match status" value="1"/>
</dbReference>
<evidence type="ECO:0000256" key="1">
    <source>
        <dbReference type="ARBA" id="ARBA00022448"/>
    </source>
</evidence>
<evidence type="ECO:0000256" key="2">
    <source>
        <dbReference type="SAM" id="Phobius"/>
    </source>
</evidence>
<dbReference type="GO" id="GO:0016020">
    <property type="term" value="C:membrane"/>
    <property type="evidence" value="ECO:0007669"/>
    <property type="project" value="InterPro"/>
</dbReference>
<feature type="transmembrane region" description="Helical" evidence="2">
    <location>
        <begin position="35"/>
        <end position="53"/>
    </location>
</feature>
<keyword evidence="2" id="KW-0812">Transmembrane</keyword>
<dbReference type="InterPro" id="IPR027417">
    <property type="entry name" value="P-loop_NTPase"/>
</dbReference>
<gene>
    <name evidence="4" type="ORF">Cantr_07337</name>
</gene>
<name>A0A367XZY6_9ASCO</name>
<accession>A0A367XZY6</accession>
<keyword evidence="1" id="KW-0813">Transport</keyword>
<organism evidence="4 5">
    <name type="scientific">Candida viswanathii</name>
    <dbReference type="NCBI Taxonomy" id="5486"/>
    <lineage>
        <taxon>Eukaryota</taxon>
        <taxon>Fungi</taxon>
        <taxon>Dikarya</taxon>
        <taxon>Ascomycota</taxon>
        <taxon>Saccharomycotina</taxon>
        <taxon>Pichiomycetes</taxon>
        <taxon>Debaryomycetaceae</taxon>
        <taxon>Candida/Lodderomyces clade</taxon>
        <taxon>Candida</taxon>
    </lineage>
</organism>
<dbReference type="Proteomes" id="UP000253472">
    <property type="component" value="Unassembled WGS sequence"/>
</dbReference>
<feature type="transmembrane region" description="Helical" evidence="2">
    <location>
        <begin position="12"/>
        <end position="29"/>
    </location>
</feature>
<comment type="caution">
    <text evidence="4">The sequence shown here is derived from an EMBL/GenBank/DDBJ whole genome shotgun (WGS) entry which is preliminary data.</text>
</comment>
<dbReference type="Gene3D" id="3.40.50.300">
    <property type="entry name" value="P-loop containing nucleotide triphosphate hydrolases"/>
    <property type="match status" value="1"/>
</dbReference>
<dbReference type="Pfam" id="PF06422">
    <property type="entry name" value="PDR_CDR"/>
    <property type="match status" value="1"/>
</dbReference>
<keyword evidence="2" id="KW-1133">Transmembrane helix</keyword>
<keyword evidence="2" id="KW-0472">Membrane</keyword>
<sequence length="167" mass="19177">MADAIGSIISDLPLKIISSILFNIVLYFLTRWRNFGILLVFVVFLFFTTLLFVETNKSAILKGEILVFKKRDIKRMRSNKEDEEAYMEDTDMAPLDLTGSTEFSDYSYDYFDRKMLDTANIFHWRDLTYLVKIKSEERVILNNIDGWVKPGEVTALMGASGAGKTTC</sequence>
<dbReference type="STRING" id="5486.A0A367XZY6"/>
<dbReference type="InterPro" id="IPR010929">
    <property type="entry name" value="PDR_CDR_ABC"/>
</dbReference>
<dbReference type="GO" id="GO:0005524">
    <property type="term" value="F:ATP binding"/>
    <property type="evidence" value="ECO:0007669"/>
    <property type="project" value="InterPro"/>
</dbReference>
<keyword evidence="5" id="KW-1185">Reference proteome</keyword>
<reference evidence="4 5" key="1">
    <citation type="submission" date="2018-06" db="EMBL/GenBank/DDBJ databases">
        <title>Whole genome sequencing of Candida tropicalis (genome annotated by CSBL at Korea University).</title>
        <authorList>
            <person name="Ahn J."/>
        </authorList>
    </citation>
    <scope>NUCLEOTIDE SEQUENCE [LARGE SCALE GENOMIC DNA]</scope>
    <source>
        <strain evidence="4 5">ATCC 20962</strain>
    </source>
</reference>
<protein>
    <recommendedName>
        <fullName evidence="3">CDR ABC transporter domain-containing protein</fullName>
    </recommendedName>
</protein>
<dbReference type="GO" id="GO:0042626">
    <property type="term" value="F:ATPase-coupled transmembrane transporter activity"/>
    <property type="evidence" value="ECO:0007669"/>
    <property type="project" value="InterPro"/>
</dbReference>